<dbReference type="Proteomes" id="UP001634007">
    <property type="component" value="Unassembled WGS sequence"/>
</dbReference>
<keyword evidence="2" id="KW-1185">Reference proteome</keyword>
<proteinExistence type="predicted"/>
<protein>
    <submittedName>
        <fullName evidence="1">Uncharacterized protein</fullName>
    </submittedName>
</protein>
<organism evidence="1 2">
    <name type="scientific">Eucalyptus globulus</name>
    <name type="common">Tasmanian blue gum</name>
    <dbReference type="NCBI Taxonomy" id="34317"/>
    <lineage>
        <taxon>Eukaryota</taxon>
        <taxon>Viridiplantae</taxon>
        <taxon>Streptophyta</taxon>
        <taxon>Embryophyta</taxon>
        <taxon>Tracheophyta</taxon>
        <taxon>Spermatophyta</taxon>
        <taxon>Magnoliopsida</taxon>
        <taxon>eudicotyledons</taxon>
        <taxon>Gunneridae</taxon>
        <taxon>Pentapetalae</taxon>
        <taxon>rosids</taxon>
        <taxon>malvids</taxon>
        <taxon>Myrtales</taxon>
        <taxon>Myrtaceae</taxon>
        <taxon>Myrtoideae</taxon>
        <taxon>Eucalypteae</taxon>
        <taxon>Eucalyptus</taxon>
    </lineage>
</organism>
<dbReference type="AlphaFoldDB" id="A0ABD3IXK8"/>
<gene>
    <name evidence="1" type="ORF">ACJRO7_003827</name>
</gene>
<dbReference type="EMBL" id="JBJKBG010000010">
    <property type="protein sequence ID" value="KAL3718779.1"/>
    <property type="molecule type" value="Genomic_DNA"/>
</dbReference>
<evidence type="ECO:0000313" key="2">
    <source>
        <dbReference type="Proteomes" id="UP001634007"/>
    </source>
</evidence>
<reference evidence="1 2" key="1">
    <citation type="submission" date="2024-11" db="EMBL/GenBank/DDBJ databases">
        <title>Chromosome-level genome assembly of Eucalyptus globulus Labill. provides insights into its genome evolution.</title>
        <authorList>
            <person name="Li X."/>
        </authorList>
    </citation>
    <scope>NUCLEOTIDE SEQUENCE [LARGE SCALE GENOMIC DNA]</scope>
    <source>
        <strain evidence="1">CL2024</strain>
        <tissue evidence="1">Fresh tender leaves</tissue>
    </source>
</reference>
<sequence>MLLIHMILFYYNEITTLVTDEPAFVNHRIHKVRGIHHQACKLEDTHTYKIVYFLPSFLREIRKSIIYLIYKQTTTRKKLVKDFELHVSCIINIRGLAMKRLRILEKPKEITLRRRDRTALTNRQIGYGCLDVFASFELRRVLRVSSVFFYGRCNRIDENSLFKKDGKIVQKVINLLHICQFSYKPFNFAN</sequence>
<evidence type="ECO:0000313" key="1">
    <source>
        <dbReference type="EMBL" id="KAL3718779.1"/>
    </source>
</evidence>
<accession>A0ABD3IXK8</accession>
<comment type="caution">
    <text evidence="1">The sequence shown here is derived from an EMBL/GenBank/DDBJ whole genome shotgun (WGS) entry which is preliminary data.</text>
</comment>
<name>A0ABD3IXK8_EUCGL</name>
<dbReference type="Gene3D" id="3.30.420.10">
    <property type="entry name" value="Ribonuclease H-like superfamily/Ribonuclease H"/>
    <property type="match status" value="1"/>
</dbReference>
<dbReference type="InterPro" id="IPR036397">
    <property type="entry name" value="RNaseH_sf"/>
</dbReference>